<dbReference type="Proteomes" id="UP001210925">
    <property type="component" value="Unassembled WGS sequence"/>
</dbReference>
<accession>A0AAD5Y6S1</accession>
<dbReference type="InterPro" id="IPR025164">
    <property type="entry name" value="Toastrack_DUF4097"/>
</dbReference>
<organism evidence="2 3">
    <name type="scientific">Boothiomyces macroporosus</name>
    <dbReference type="NCBI Taxonomy" id="261099"/>
    <lineage>
        <taxon>Eukaryota</taxon>
        <taxon>Fungi</taxon>
        <taxon>Fungi incertae sedis</taxon>
        <taxon>Chytridiomycota</taxon>
        <taxon>Chytridiomycota incertae sedis</taxon>
        <taxon>Chytridiomycetes</taxon>
        <taxon>Rhizophydiales</taxon>
        <taxon>Terramycetaceae</taxon>
        <taxon>Boothiomyces</taxon>
    </lineage>
</organism>
<dbReference type="Pfam" id="PF13349">
    <property type="entry name" value="DUF4097"/>
    <property type="match status" value="1"/>
</dbReference>
<sequence>MTKGKPESEIKFFRNTIEVNDSKDWNSVIAHGLNAFNIKHDFEDKKLMQVIQQDTSEIPLVDFISINATGATLCNAKIEHKDIKQPILAYSILTAEKKINGFAFSCSTEDSSLVITITSPNTATKIHATEIELVLSMPLGSVYNFDMTADFGALVYLGDGTKQSTFKIKSNSGNVKISNLNCDDLNVRLDLGAVKLVDYLAGSSISLYTNVGSIECDSKFGQGGGSKEVKLISDMGGIYGNVEGYRKMSCTTSGLVDIKLKPNPISTTDITSHLGSVTANVIDYCGKYEVSINFGLCNVTGKVNVLEKKNWMMGSSQKGTVGLEGTSTFKCNAQVGKNNVNFQNINKLL</sequence>
<evidence type="ECO:0000259" key="1">
    <source>
        <dbReference type="Pfam" id="PF13349"/>
    </source>
</evidence>
<gene>
    <name evidence="2" type="ORF">HK103_006310</name>
</gene>
<dbReference type="AlphaFoldDB" id="A0AAD5Y6S1"/>
<proteinExistence type="predicted"/>
<dbReference type="EMBL" id="JADGKB010000067">
    <property type="protein sequence ID" value="KAJ3255391.1"/>
    <property type="molecule type" value="Genomic_DNA"/>
</dbReference>
<feature type="domain" description="DUF4097" evidence="1">
    <location>
        <begin position="98"/>
        <end position="287"/>
    </location>
</feature>
<evidence type="ECO:0000313" key="2">
    <source>
        <dbReference type="EMBL" id="KAJ3255391.1"/>
    </source>
</evidence>
<comment type="caution">
    <text evidence="2">The sequence shown here is derived from an EMBL/GenBank/DDBJ whole genome shotgun (WGS) entry which is preliminary data.</text>
</comment>
<protein>
    <recommendedName>
        <fullName evidence="1">DUF4097 domain-containing protein</fullName>
    </recommendedName>
</protein>
<keyword evidence="3" id="KW-1185">Reference proteome</keyword>
<evidence type="ECO:0000313" key="3">
    <source>
        <dbReference type="Proteomes" id="UP001210925"/>
    </source>
</evidence>
<reference evidence="2" key="1">
    <citation type="submission" date="2020-05" db="EMBL/GenBank/DDBJ databases">
        <title>Phylogenomic resolution of chytrid fungi.</title>
        <authorList>
            <person name="Stajich J.E."/>
            <person name="Amses K."/>
            <person name="Simmons R."/>
            <person name="Seto K."/>
            <person name="Myers J."/>
            <person name="Bonds A."/>
            <person name="Quandt C.A."/>
            <person name="Barry K."/>
            <person name="Liu P."/>
            <person name="Grigoriev I."/>
            <person name="Longcore J.E."/>
            <person name="James T.Y."/>
        </authorList>
    </citation>
    <scope>NUCLEOTIDE SEQUENCE</scope>
    <source>
        <strain evidence="2">PLAUS21</strain>
    </source>
</reference>
<name>A0AAD5Y6S1_9FUNG</name>